<gene>
    <name evidence="1" type="ORF">ES288_D03G116900v1</name>
</gene>
<evidence type="ECO:0000313" key="2">
    <source>
        <dbReference type="Proteomes" id="UP000323506"/>
    </source>
</evidence>
<dbReference type="EMBL" id="CM017703">
    <property type="protein sequence ID" value="TYG76474.1"/>
    <property type="molecule type" value="Genomic_DNA"/>
</dbReference>
<protein>
    <submittedName>
        <fullName evidence="1">Uncharacterized protein</fullName>
    </submittedName>
</protein>
<accession>A0A5D2D4Y7</accession>
<name>A0A5D2D4Y7_GOSDA</name>
<reference evidence="1 2" key="1">
    <citation type="submission" date="2019-06" db="EMBL/GenBank/DDBJ databases">
        <title>WGS assembly of Gossypium darwinii.</title>
        <authorList>
            <person name="Chen Z.J."/>
            <person name="Sreedasyam A."/>
            <person name="Ando A."/>
            <person name="Song Q."/>
            <person name="De L."/>
            <person name="Hulse-Kemp A."/>
            <person name="Ding M."/>
            <person name="Ye W."/>
            <person name="Kirkbride R."/>
            <person name="Jenkins J."/>
            <person name="Plott C."/>
            <person name="Lovell J."/>
            <person name="Lin Y.-M."/>
            <person name="Vaughn R."/>
            <person name="Liu B."/>
            <person name="Li W."/>
            <person name="Simpson S."/>
            <person name="Scheffler B."/>
            <person name="Saski C."/>
            <person name="Grover C."/>
            <person name="Hu G."/>
            <person name="Conover J."/>
            <person name="Carlson J."/>
            <person name="Shu S."/>
            <person name="Boston L."/>
            <person name="Williams M."/>
            <person name="Peterson D."/>
            <person name="Mcgee K."/>
            <person name="Jones D."/>
            <person name="Wendel J."/>
            <person name="Stelly D."/>
            <person name="Grimwood J."/>
            <person name="Schmutz J."/>
        </authorList>
    </citation>
    <scope>NUCLEOTIDE SEQUENCE [LARGE SCALE GENOMIC DNA]</scope>
    <source>
        <strain evidence="1">1808015.09</strain>
    </source>
</reference>
<dbReference type="AntiFam" id="ANF00038">
    <property type="entry name" value="Overlaps SRP RNA, same strand"/>
</dbReference>
<organism evidence="1 2">
    <name type="scientific">Gossypium darwinii</name>
    <name type="common">Darwin's cotton</name>
    <name type="synonym">Gossypium barbadense var. darwinii</name>
    <dbReference type="NCBI Taxonomy" id="34276"/>
    <lineage>
        <taxon>Eukaryota</taxon>
        <taxon>Viridiplantae</taxon>
        <taxon>Streptophyta</taxon>
        <taxon>Embryophyta</taxon>
        <taxon>Tracheophyta</taxon>
        <taxon>Spermatophyta</taxon>
        <taxon>Magnoliopsida</taxon>
        <taxon>eudicotyledons</taxon>
        <taxon>Gunneridae</taxon>
        <taxon>Pentapetalae</taxon>
        <taxon>rosids</taxon>
        <taxon>malvids</taxon>
        <taxon>Malvales</taxon>
        <taxon>Malvaceae</taxon>
        <taxon>Malvoideae</taxon>
        <taxon>Gossypium</taxon>
    </lineage>
</organism>
<keyword evidence="2" id="KW-1185">Reference proteome</keyword>
<dbReference type="Proteomes" id="UP000323506">
    <property type="component" value="Chromosome D03"/>
</dbReference>
<sequence length="61" mass="6937">MNQIWSWSKSGLPWRVLREAGFTEQRRSPSLCSGRITGLILSNPTWLSELILTGPSTFLFI</sequence>
<dbReference type="AlphaFoldDB" id="A0A5D2D4Y7"/>
<evidence type="ECO:0000313" key="1">
    <source>
        <dbReference type="EMBL" id="TYG76474.1"/>
    </source>
</evidence>
<proteinExistence type="predicted"/>